<proteinExistence type="predicted"/>
<evidence type="ECO:0000313" key="2">
    <source>
        <dbReference type="Proteomes" id="UP000789525"/>
    </source>
</evidence>
<accession>A0ACA9PN86</accession>
<reference evidence="1" key="1">
    <citation type="submission" date="2021-06" db="EMBL/GenBank/DDBJ databases">
        <authorList>
            <person name="Kallberg Y."/>
            <person name="Tangrot J."/>
            <person name="Rosling A."/>
        </authorList>
    </citation>
    <scope>NUCLEOTIDE SEQUENCE</scope>
    <source>
        <strain evidence="1">CL356</strain>
    </source>
</reference>
<dbReference type="Proteomes" id="UP000789525">
    <property type="component" value="Unassembled WGS sequence"/>
</dbReference>
<name>A0ACA9PN86_9GLOM</name>
<comment type="caution">
    <text evidence="1">The sequence shown here is derived from an EMBL/GenBank/DDBJ whole genome shotgun (WGS) entry which is preliminary data.</text>
</comment>
<feature type="non-terminal residue" evidence="1">
    <location>
        <position position="1"/>
    </location>
</feature>
<gene>
    <name evidence="1" type="ORF">ACOLOM_LOCUS10965</name>
</gene>
<sequence length="158" mass="17575">TSREAGRHAKEHDSGREGQDGPHEEGEWKRPEDSKGAVAVQLMVFEDGGGERGSDHGDADDVLGVSEGLLLLRVENRIRNSKESHISARKIFINEILEANFVYNLVDPYEFQSAVMGHGSFEQEYADEADVFGRDALMDVRTSFETASPLLNPRVLFL</sequence>
<dbReference type="EMBL" id="CAJVPT010037358">
    <property type="protein sequence ID" value="CAG8717269.1"/>
    <property type="molecule type" value="Genomic_DNA"/>
</dbReference>
<organism evidence="1 2">
    <name type="scientific">Acaulospora colombiana</name>
    <dbReference type="NCBI Taxonomy" id="27376"/>
    <lineage>
        <taxon>Eukaryota</taxon>
        <taxon>Fungi</taxon>
        <taxon>Fungi incertae sedis</taxon>
        <taxon>Mucoromycota</taxon>
        <taxon>Glomeromycotina</taxon>
        <taxon>Glomeromycetes</taxon>
        <taxon>Diversisporales</taxon>
        <taxon>Acaulosporaceae</taxon>
        <taxon>Acaulospora</taxon>
    </lineage>
</organism>
<keyword evidence="2" id="KW-1185">Reference proteome</keyword>
<protein>
    <submittedName>
        <fullName evidence="1">7239_t:CDS:1</fullName>
    </submittedName>
</protein>
<evidence type="ECO:0000313" key="1">
    <source>
        <dbReference type="EMBL" id="CAG8717269.1"/>
    </source>
</evidence>